<protein>
    <submittedName>
        <fullName evidence="1">Uncharacterized protein</fullName>
    </submittedName>
</protein>
<gene>
    <name evidence="1" type="ORF">EWV81_19590</name>
</gene>
<accession>A0A552DHV6</accession>
<organism evidence="1 2">
    <name type="scientific">Microcystis aeruginosa Ma_SC_T_19800800_S464</name>
    <dbReference type="NCBI Taxonomy" id="2486257"/>
    <lineage>
        <taxon>Bacteria</taxon>
        <taxon>Bacillati</taxon>
        <taxon>Cyanobacteriota</taxon>
        <taxon>Cyanophyceae</taxon>
        <taxon>Oscillatoriophycideae</taxon>
        <taxon>Chroococcales</taxon>
        <taxon>Microcystaceae</taxon>
        <taxon>Microcystis</taxon>
    </lineage>
</organism>
<evidence type="ECO:0000313" key="1">
    <source>
        <dbReference type="EMBL" id="TRU21799.1"/>
    </source>
</evidence>
<name>A0A552DHV6_MICAE</name>
<dbReference type="EMBL" id="SFBL01000186">
    <property type="protein sequence ID" value="TRU21799.1"/>
    <property type="molecule type" value="Genomic_DNA"/>
</dbReference>
<evidence type="ECO:0000313" key="2">
    <source>
        <dbReference type="Proteomes" id="UP000319313"/>
    </source>
</evidence>
<dbReference type="Proteomes" id="UP000319313">
    <property type="component" value="Unassembled WGS sequence"/>
</dbReference>
<reference evidence="1 2" key="1">
    <citation type="submission" date="2019-01" db="EMBL/GenBank/DDBJ databases">
        <title>Coherence of Microcystis species and biogeography revealed through population genomics.</title>
        <authorList>
            <person name="Perez-Carrascal O.M."/>
            <person name="Terrat Y."/>
            <person name="Giani A."/>
            <person name="Fortin N."/>
            <person name="Tromas N."/>
            <person name="Shapiro B.J."/>
        </authorList>
    </citation>
    <scope>NUCLEOTIDE SEQUENCE [LARGE SCALE GENOMIC DNA]</scope>
    <source>
        <strain evidence="1">Ma_SC_T_19800800_S464</strain>
    </source>
</reference>
<sequence length="71" mass="7983">MCKTVARKRCALLRSAFGIALRLTVSINVHGAFPKIDRLSGRSCPRERTLQDSYTNSSVCRRSACKRLLDK</sequence>
<comment type="caution">
    <text evidence="1">The sequence shown here is derived from an EMBL/GenBank/DDBJ whole genome shotgun (WGS) entry which is preliminary data.</text>
</comment>
<proteinExistence type="predicted"/>
<dbReference type="AlphaFoldDB" id="A0A552DHV6"/>